<dbReference type="RefSeq" id="WP_249300732.1">
    <property type="nucleotide sequence ID" value="NZ_JACRSP010000003.1"/>
</dbReference>
<accession>A0A926HVB4</accession>
<feature type="binding site" evidence="13">
    <location>
        <position position="179"/>
    </location>
    <ligand>
        <name>[4Fe-4S] cluster</name>
        <dbReference type="ChEBI" id="CHEBI:49883"/>
        <label>2</label>
        <note>4Fe-4S-S-AdoMet</note>
    </ligand>
</feature>
<dbReference type="PROSITE" id="PS51449">
    <property type="entry name" value="MTTASE_N"/>
    <property type="match status" value="1"/>
</dbReference>
<sequence>MTDSIAREQAVRRVRELLAPRGPLCALIETFGCQQNEADSDKLRGLLIEMGYRMTDDREQADFIVLNTCAVREHAELRVLGVVGALKALKDRKPDLVIAVCGCMMQQEHRVREIKTKYRHVDIVFGAGLYHRLPELLKTVLEERRREITLADNTVEILEDLPTARRPGVRGDVTVMYGCDNYCSYCIVPYVRGRERSRAPGRVLGEVRELAAAGTREIMLLGQNVNSYGHDLAQPCSFAQLLRQVCEVPGDFWVRFMTSHPKDASHELFETMAQCKKIAPQLHLPVQSGSDRVLEAMNRRYTAAQYLALVDDLRALMPDIALSSDIIVGFPGESEGEFRETLALIERVRFDNLYTFAYSPRAGTRAAALPDQLSPGEKERRLQALMRAQEKISRERNEALVGSVQRVLVEGASKRDKSTLAGRTAGGKLVHFAGPARENTFVDVKILSAATWALTGVIIE</sequence>
<comment type="cofactor">
    <cofactor evidence="13">
        <name>[4Fe-4S] cluster</name>
        <dbReference type="ChEBI" id="CHEBI:49883"/>
    </cofactor>
    <text evidence="13">Binds 2 [4Fe-4S] clusters. One cluster is coordinated with 3 cysteines and an exchangeable S-adenosyl-L-methionine.</text>
</comment>
<protein>
    <recommendedName>
        <fullName evidence="10 13">tRNA-2-methylthio-N(6)-dimethylallyladenosine synthase</fullName>
        <ecNumber evidence="8 13">2.8.4.3</ecNumber>
    </recommendedName>
    <alternativeName>
        <fullName evidence="12 13">(Dimethylallyl)adenosine tRNA methylthiotransferase MiaB</fullName>
    </alternativeName>
    <alternativeName>
        <fullName evidence="11 13">tRNA-i(6)A37 methylthiotransferase</fullName>
    </alternativeName>
</protein>
<keyword evidence="18" id="KW-1185">Reference proteome</keyword>
<comment type="catalytic activity">
    <reaction evidence="9 13">
        <text>N(6)-dimethylallyladenosine(37) in tRNA + (sulfur carrier)-SH + AH2 + 2 S-adenosyl-L-methionine = 2-methylsulfanyl-N(6)-dimethylallyladenosine(37) in tRNA + (sulfur carrier)-H + 5'-deoxyadenosine + L-methionine + A + S-adenosyl-L-homocysteine + 2 H(+)</text>
        <dbReference type="Rhea" id="RHEA:37067"/>
        <dbReference type="Rhea" id="RHEA-COMP:10375"/>
        <dbReference type="Rhea" id="RHEA-COMP:10376"/>
        <dbReference type="Rhea" id="RHEA-COMP:14737"/>
        <dbReference type="Rhea" id="RHEA-COMP:14739"/>
        <dbReference type="ChEBI" id="CHEBI:13193"/>
        <dbReference type="ChEBI" id="CHEBI:15378"/>
        <dbReference type="ChEBI" id="CHEBI:17319"/>
        <dbReference type="ChEBI" id="CHEBI:17499"/>
        <dbReference type="ChEBI" id="CHEBI:29917"/>
        <dbReference type="ChEBI" id="CHEBI:57844"/>
        <dbReference type="ChEBI" id="CHEBI:57856"/>
        <dbReference type="ChEBI" id="CHEBI:59789"/>
        <dbReference type="ChEBI" id="CHEBI:64428"/>
        <dbReference type="ChEBI" id="CHEBI:74415"/>
        <dbReference type="ChEBI" id="CHEBI:74417"/>
        <dbReference type="EC" id="2.8.4.3"/>
    </reaction>
</comment>
<dbReference type="InterPro" id="IPR002792">
    <property type="entry name" value="TRAM_dom"/>
</dbReference>
<dbReference type="PANTHER" id="PTHR43020:SF2">
    <property type="entry name" value="MITOCHONDRIAL TRNA METHYLTHIOTRANSFERASE CDK5RAP1"/>
    <property type="match status" value="1"/>
</dbReference>
<dbReference type="PROSITE" id="PS50926">
    <property type="entry name" value="TRAM"/>
    <property type="match status" value="1"/>
</dbReference>
<dbReference type="PANTHER" id="PTHR43020">
    <property type="entry name" value="CDK5 REGULATORY SUBUNIT-ASSOCIATED PROTEIN 1"/>
    <property type="match status" value="1"/>
</dbReference>
<dbReference type="InterPro" id="IPR020612">
    <property type="entry name" value="Methylthiotransferase_CS"/>
</dbReference>
<dbReference type="EC" id="2.8.4.3" evidence="8 13"/>
<dbReference type="SFLD" id="SFLDG01082">
    <property type="entry name" value="B12-binding_domain_containing"/>
    <property type="match status" value="1"/>
</dbReference>
<dbReference type="GO" id="GO:0051539">
    <property type="term" value="F:4 iron, 4 sulfur cluster binding"/>
    <property type="evidence" value="ECO:0007669"/>
    <property type="project" value="UniProtKB-UniRule"/>
</dbReference>
<keyword evidence="7 13" id="KW-0411">Iron-sulfur</keyword>
<dbReference type="Gene3D" id="3.80.30.20">
    <property type="entry name" value="tm_1862 like domain"/>
    <property type="match status" value="1"/>
</dbReference>
<evidence type="ECO:0000256" key="1">
    <source>
        <dbReference type="ARBA" id="ARBA00003234"/>
    </source>
</evidence>
<dbReference type="SFLD" id="SFLDS00029">
    <property type="entry name" value="Radical_SAM"/>
    <property type="match status" value="1"/>
</dbReference>
<dbReference type="SUPFAM" id="SSF102114">
    <property type="entry name" value="Radical SAM enzymes"/>
    <property type="match status" value="1"/>
</dbReference>
<reference evidence="17" key="1">
    <citation type="submission" date="2020-08" db="EMBL/GenBank/DDBJ databases">
        <title>Genome public.</title>
        <authorList>
            <person name="Liu C."/>
            <person name="Sun Q."/>
        </authorList>
    </citation>
    <scope>NUCLEOTIDE SEQUENCE</scope>
    <source>
        <strain evidence="17">BX7</strain>
    </source>
</reference>
<dbReference type="InterPro" id="IPR006463">
    <property type="entry name" value="MiaB_methiolase"/>
</dbReference>
<feature type="domain" description="MTTase N-terminal" evidence="15">
    <location>
        <begin position="24"/>
        <end position="142"/>
    </location>
</feature>
<keyword evidence="6 13" id="KW-0408">Iron</keyword>
<dbReference type="GO" id="GO:0046872">
    <property type="term" value="F:metal ion binding"/>
    <property type="evidence" value="ECO:0007669"/>
    <property type="project" value="UniProtKB-KW"/>
</dbReference>
<evidence type="ECO:0000256" key="2">
    <source>
        <dbReference type="ARBA" id="ARBA00022485"/>
    </source>
</evidence>
<dbReference type="InterPro" id="IPR006638">
    <property type="entry name" value="Elp3/MiaA/NifB-like_rSAM"/>
</dbReference>
<keyword evidence="3 13" id="KW-0808">Transferase</keyword>
<evidence type="ECO:0000259" key="15">
    <source>
        <dbReference type="PROSITE" id="PS51449"/>
    </source>
</evidence>
<dbReference type="SFLD" id="SFLDF00273">
    <property type="entry name" value="(dimethylallyl)adenosine_tRNA"/>
    <property type="match status" value="1"/>
</dbReference>
<dbReference type="FunFam" id="3.80.30.20:FF:000001">
    <property type="entry name" value="tRNA-2-methylthio-N(6)-dimethylallyladenosine synthase 2"/>
    <property type="match status" value="1"/>
</dbReference>
<dbReference type="FunFam" id="3.40.50.12160:FF:000003">
    <property type="entry name" value="CDK5 regulatory subunit-associated protein 1"/>
    <property type="match status" value="1"/>
</dbReference>
<dbReference type="AlphaFoldDB" id="A0A926HVB4"/>
<dbReference type="PROSITE" id="PS51918">
    <property type="entry name" value="RADICAL_SAM"/>
    <property type="match status" value="1"/>
</dbReference>
<dbReference type="Proteomes" id="UP000620366">
    <property type="component" value="Unassembled WGS sequence"/>
</dbReference>
<dbReference type="InterPro" id="IPR038135">
    <property type="entry name" value="Methylthiotransferase_N_sf"/>
</dbReference>
<dbReference type="PROSITE" id="PS01278">
    <property type="entry name" value="MTTASE_RADICAL"/>
    <property type="match status" value="1"/>
</dbReference>
<dbReference type="InterPro" id="IPR058240">
    <property type="entry name" value="rSAM_sf"/>
</dbReference>
<dbReference type="NCBIfam" id="TIGR00089">
    <property type="entry name" value="MiaB/RimO family radical SAM methylthiotransferase"/>
    <property type="match status" value="1"/>
</dbReference>
<keyword evidence="13" id="KW-0819">tRNA processing</keyword>
<evidence type="ECO:0000256" key="13">
    <source>
        <dbReference type="HAMAP-Rule" id="MF_01864"/>
    </source>
</evidence>
<feature type="binding site" evidence="13">
    <location>
        <position position="183"/>
    </location>
    <ligand>
        <name>[4Fe-4S] cluster</name>
        <dbReference type="ChEBI" id="CHEBI:49883"/>
        <label>2</label>
        <note>4Fe-4S-S-AdoMet</note>
    </ligand>
</feature>
<evidence type="ECO:0000256" key="11">
    <source>
        <dbReference type="ARBA" id="ARBA00080698"/>
    </source>
</evidence>
<evidence type="ECO:0000256" key="4">
    <source>
        <dbReference type="ARBA" id="ARBA00022691"/>
    </source>
</evidence>
<organism evidence="17 18">
    <name type="scientific">Feifania hominis</name>
    <dbReference type="NCBI Taxonomy" id="2763660"/>
    <lineage>
        <taxon>Bacteria</taxon>
        <taxon>Bacillati</taxon>
        <taxon>Bacillota</taxon>
        <taxon>Clostridia</taxon>
        <taxon>Eubacteriales</taxon>
        <taxon>Feifaniaceae</taxon>
        <taxon>Feifania</taxon>
    </lineage>
</organism>
<feature type="domain" description="Radical SAM core" evidence="16">
    <location>
        <begin position="165"/>
        <end position="395"/>
    </location>
</feature>
<dbReference type="Pfam" id="PF04055">
    <property type="entry name" value="Radical_SAM"/>
    <property type="match status" value="1"/>
</dbReference>
<feature type="binding site" evidence="13">
    <location>
        <position position="186"/>
    </location>
    <ligand>
        <name>[4Fe-4S] cluster</name>
        <dbReference type="ChEBI" id="CHEBI:49883"/>
        <label>2</label>
        <note>4Fe-4S-S-AdoMet</note>
    </ligand>
</feature>
<evidence type="ECO:0000259" key="16">
    <source>
        <dbReference type="PROSITE" id="PS51918"/>
    </source>
</evidence>
<dbReference type="Gene3D" id="3.40.50.12160">
    <property type="entry name" value="Methylthiotransferase, N-terminal domain"/>
    <property type="match status" value="1"/>
</dbReference>
<dbReference type="HAMAP" id="MF_01864">
    <property type="entry name" value="tRNA_metthiotr_MiaB"/>
    <property type="match status" value="1"/>
</dbReference>
<comment type="similarity">
    <text evidence="13">Belongs to the methylthiotransferase family. MiaB subfamily.</text>
</comment>
<dbReference type="InterPro" id="IPR005839">
    <property type="entry name" value="Methylthiotransferase"/>
</dbReference>
<comment type="subcellular location">
    <subcellularLocation>
        <location evidence="13">Cytoplasm</location>
    </subcellularLocation>
</comment>
<comment type="function">
    <text evidence="1 13">Catalyzes the methylthiolation of N6-(dimethylallyl)adenosine (i(6)A), leading to the formation of 2-methylthio-N6-(dimethylallyl)adenosine (ms(2)i(6)A) at position 37 in tRNAs that read codons beginning with uridine.</text>
</comment>
<dbReference type="Pfam" id="PF01938">
    <property type="entry name" value="TRAM"/>
    <property type="match status" value="1"/>
</dbReference>
<evidence type="ECO:0000256" key="8">
    <source>
        <dbReference type="ARBA" id="ARBA00033765"/>
    </source>
</evidence>
<comment type="caution">
    <text evidence="17">The sequence shown here is derived from an EMBL/GenBank/DDBJ whole genome shotgun (WGS) entry which is preliminary data.</text>
</comment>
<feature type="binding site" evidence="13">
    <location>
        <position position="103"/>
    </location>
    <ligand>
        <name>[4Fe-4S] cluster</name>
        <dbReference type="ChEBI" id="CHEBI:49883"/>
        <label>1</label>
    </ligand>
</feature>
<dbReference type="GO" id="GO:0035597">
    <property type="term" value="F:tRNA-2-methylthio-N(6)-dimethylallyladenosine(37) synthase activity"/>
    <property type="evidence" value="ECO:0007669"/>
    <property type="project" value="UniProtKB-EC"/>
</dbReference>
<evidence type="ECO:0000256" key="5">
    <source>
        <dbReference type="ARBA" id="ARBA00022723"/>
    </source>
</evidence>
<evidence type="ECO:0000256" key="7">
    <source>
        <dbReference type="ARBA" id="ARBA00023014"/>
    </source>
</evidence>
<comment type="subunit">
    <text evidence="13">Monomer.</text>
</comment>
<dbReference type="InterPro" id="IPR023404">
    <property type="entry name" value="rSAM_horseshoe"/>
</dbReference>
<evidence type="ECO:0000256" key="3">
    <source>
        <dbReference type="ARBA" id="ARBA00022679"/>
    </source>
</evidence>
<dbReference type="InterPro" id="IPR007197">
    <property type="entry name" value="rSAM"/>
</dbReference>
<keyword evidence="13" id="KW-0963">Cytoplasm</keyword>
<dbReference type="NCBIfam" id="TIGR01574">
    <property type="entry name" value="miaB-methiolase"/>
    <property type="match status" value="1"/>
</dbReference>
<keyword evidence="2 13" id="KW-0004">4Fe-4S</keyword>
<dbReference type="InterPro" id="IPR013848">
    <property type="entry name" value="Methylthiotransferase_N"/>
</dbReference>
<evidence type="ECO:0000256" key="9">
    <source>
        <dbReference type="ARBA" id="ARBA00051425"/>
    </source>
</evidence>
<keyword evidence="5 13" id="KW-0479">Metal-binding</keyword>
<dbReference type="SFLD" id="SFLDG01061">
    <property type="entry name" value="methylthiotransferase"/>
    <property type="match status" value="1"/>
</dbReference>
<gene>
    <name evidence="13 17" type="primary">miaB</name>
    <name evidence="17" type="ORF">H8695_08935</name>
</gene>
<proteinExistence type="inferred from homology"/>
<evidence type="ECO:0000259" key="14">
    <source>
        <dbReference type="PROSITE" id="PS50926"/>
    </source>
</evidence>
<dbReference type="Pfam" id="PF00919">
    <property type="entry name" value="UPF0004"/>
    <property type="match status" value="1"/>
</dbReference>
<feature type="binding site" evidence="13">
    <location>
        <position position="33"/>
    </location>
    <ligand>
        <name>[4Fe-4S] cluster</name>
        <dbReference type="ChEBI" id="CHEBI:49883"/>
        <label>1</label>
    </ligand>
</feature>
<name>A0A926HVB4_9FIRM</name>
<evidence type="ECO:0000256" key="10">
    <source>
        <dbReference type="ARBA" id="ARBA00068570"/>
    </source>
</evidence>
<keyword evidence="4 13" id="KW-0949">S-adenosyl-L-methionine</keyword>
<dbReference type="GO" id="GO:0005829">
    <property type="term" value="C:cytosol"/>
    <property type="evidence" value="ECO:0007669"/>
    <property type="project" value="TreeGrafter"/>
</dbReference>
<dbReference type="SMART" id="SM00729">
    <property type="entry name" value="Elp3"/>
    <property type="match status" value="1"/>
</dbReference>
<evidence type="ECO:0000313" key="17">
    <source>
        <dbReference type="EMBL" id="MBC8536810.1"/>
    </source>
</evidence>
<evidence type="ECO:0000313" key="18">
    <source>
        <dbReference type="Proteomes" id="UP000620366"/>
    </source>
</evidence>
<feature type="domain" description="TRAM" evidence="14">
    <location>
        <begin position="398"/>
        <end position="460"/>
    </location>
</feature>
<dbReference type="CDD" id="cd01335">
    <property type="entry name" value="Radical_SAM"/>
    <property type="match status" value="1"/>
</dbReference>
<dbReference type="EMBL" id="JACRSP010000003">
    <property type="protein sequence ID" value="MBC8536810.1"/>
    <property type="molecule type" value="Genomic_DNA"/>
</dbReference>
<evidence type="ECO:0000256" key="12">
    <source>
        <dbReference type="ARBA" id="ARBA00081141"/>
    </source>
</evidence>
<feature type="binding site" evidence="13">
    <location>
        <position position="69"/>
    </location>
    <ligand>
        <name>[4Fe-4S] cluster</name>
        <dbReference type="ChEBI" id="CHEBI:49883"/>
        <label>1</label>
    </ligand>
</feature>
<evidence type="ECO:0000256" key="6">
    <source>
        <dbReference type="ARBA" id="ARBA00023004"/>
    </source>
</evidence>